<evidence type="ECO:0000313" key="1">
    <source>
        <dbReference type="EMBL" id="UPL48414.1"/>
    </source>
</evidence>
<keyword evidence="2" id="KW-1185">Reference proteome</keyword>
<dbReference type="EMBL" id="CP095848">
    <property type="protein sequence ID" value="UPL48414.1"/>
    <property type="molecule type" value="Genomic_DNA"/>
</dbReference>
<sequence length="140" mass="15700">MSAPYSDYLQLAHRPDLRLLTLRWLRDATLPEVQIGCQAALELAQQQGAAHWLVDVRRRVAVQAENSAWMADTFLPAAATTMLPAQLLVAYLISPTRLEAIKLEPAAKHAAIIRSQDPAQPYRLRVFLNEVDAIQWLHPA</sequence>
<name>A0ABY4J6F8_9BACT</name>
<protein>
    <submittedName>
        <fullName evidence="1">Uncharacterized protein</fullName>
    </submittedName>
</protein>
<reference evidence="1 2" key="1">
    <citation type="submission" date="2022-04" db="EMBL/GenBank/DDBJ databases">
        <title>Hymenobacter sp. isolated from the air.</title>
        <authorList>
            <person name="Won M."/>
            <person name="Lee C.-M."/>
            <person name="Woen H.-Y."/>
            <person name="Kwon S.-W."/>
        </authorList>
    </citation>
    <scope>NUCLEOTIDE SEQUENCE [LARGE SCALE GENOMIC DNA]</scope>
    <source>
        <strain evidence="2">5516 S-25</strain>
    </source>
</reference>
<gene>
    <name evidence="1" type="ORF">MWH26_14600</name>
</gene>
<dbReference type="Proteomes" id="UP000829647">
    <property type="component" value="Chromosome"/>
</dbReference>
<dbReference type="RefSeq" id="WP_247974865.1">
    <property type="nucleotide sequence ID" value="NZ_CP095848.1"/>
</dbReference>
<evidence type="ECO:0000313" key="2">
    <source>
        <dbReference type="Proteomes" id="UP000829647"/>
    </source>
</evidence>
<organism evidence="1 2">
    <name type="scientific">Hymenobacter sublimis</name>
    <dbReference type="NCBI Taxonomy" id="2933777"/>
    <lineage>
        <taxon>Bacteria</taxon>
        <taxon>Pseudomonadati</taxon>
        <taxon>Bacteroidota</taxon>
        <taxon>Cytophagia</taxon>
        <taxon>Cytophagales</taxon>
        <taxon>Hymenobacteraceae</taxon>
        <taxon>Hymenobacter</taxon>
    </lineage>
</organism>
<accession>A0ABY4J6F8</accession>
<proteinExistence type="predicted"/>